<gene>
    <name evidence="2" type="ORF">LCGC14_1848010</name>
</gene>
<feature type="compositionally biased region" description="Basic and acidic residues" evidence="1">
    <location>
        <begin position="93"/>
        <end position="110"/>
    </location>
</feature>
<evidence type="ECO:0000313" key="2">
    <source>
        <dbReference type="EMBL" id="KKL96083.1"/>
    </source>
</evidence>
<protein>
    <submittedName>
        <fullName evidence="2">Uncharacterized protein</fullName>
    </submittedName>
</protein>
<evidence type="ECO:0000256" key="1">
    <source>
        <dbReference type="SAM" id="MobiDB-lite"/>
    </source>
</evidence>
<name>A0A0F9GBC7_9ZZZZ</name>
<accession>A0A0F9GBC7</accession>
<reference evidence="2" key="1">
    <citation type="journal article" date="2015" name="Nature">
        <title>Complex archaea that bridge the gap between prokaryotes and eukaryotes.</title>
        <authorList>
            <person name="Spang A."/>
            <person name="Saw J.H."/>
            <person name="Jorgensen S.L."/>
            <person name="Zaremba-Niedzwiedzka K."/>
            <person name="Martijn J."/>
            <person name="Lind A.E."/>
            <person name="van Eijk R."/>
            <person name="Schleper C."/>
            <person name="Guy L."/>
            <person name="Ettema T.J."/>
        </authorList>
    </citation>
    <scope>NUCLEOTIDE SEQUENCE</scope>
</reference>
<organism evidence="2">
    <name type="scientific">marine sediment metagenome</name>
    <dbReference type="NCBI Taxonomy" id="412755"/>
    <lineage>
        <taxon>unclassified sequences</taxon>
        <taxon>metagenomes</taxon>
        <taxon>ecological metagenomes</taxon>
    </lineage>
</organism>
<sequence length="110" mass="12296">MPSTRDAIALRPQLDLSDAALSQRVLNEEEPAECVECGAAFGVASTIERVAAQLAGKHPMFASGPQARMIRMCDDCRVRAQYHMQNNPMQGGERPRTRTTDDYYSERKDH</sequence>
<proteinExistence type="predicted"/>
<dbReference type="AlphaFoldDB" id="A0A0F9GBC7"/>
<dbReference type="EMBL" id="LAZR01018524">
    <property type="protein sequence ID" value="KKL96083.1"/>
    <property type="molecule type" value="Genomic_DNA"/>
</dbReference>
<comment type="caution">
    <text evidence="2">The sequence shown here is derived from an EMBL/GenBank/DDBJ whole genome shotgun (WGS) entry which is preliminary data.</text>
</comment>
<feature type="region of interest" description="Disordered" evidence="1">
    <location>
        <begin position="84"/>
        <end position="110"/>
    </location>
</feature>